<feature type="non-terminal residue" evidence="1">
    <location>
        <position position="1"/>
    </location>
</feature>
<accession>A0A3D3R339</accession>
<comment type="caution">
    <text evidence="1">The sequence shown here is derived from an EMBL/GenBank/DDBJ whole genome shotgun (WGS) entry which is preliminary data.</text>
</comment>
<organism evidence="1 2">
    <name type="scientific">Gimesia maris</name>
    <dbReference type="NCBI Taxonomy" id="122"/>
    <lineage>
        <taxon>Bacteria</taxon>
        <taxon>Pseudomonadati</taxon>
        <taxon>Planctomycetota</taxon>
        <taxon>Planctomycetia</taxon>
        <taxon>Planctomycetales</taxon>
        <taxon>Planctomycetaceae</taxon>
        <taxon>Gimesia</taxon>
    </lineage>
</organism>
<reference evidence="1 2" key="1">
    <citation type="journal article" date="2018" name="Nat. Biotechnol.">
        <title>A standardized bacterial taxonomy based on genome phylogeny substantially revises the tree of life.</title>
        <authorList>
            <person name="Parks D.H."/>
            <person name="Chuvochina M."/>
            <person name="Waite D.W."/>
            <person name="Rinke C."/>
            <person name="Skarshewski A."/>
            <person name="Chaumeil P.A."/>
            <person name="Hugenholtz P."/>
        </authorList>
    </citation>
    <scope>NUCLEOTIDE SEQUENCE [LARGE SCALE GENOMIC DNA]</scope>
    <source>
        <strain evidence="1">UBA9375</strain>
    </source>
</reference>
<dbReference type="AlphaFoldDB" id="A0A3D3R339"/>
<dbReference type="EMBL" id="DQAY01000048">
    <property type="protein sequence ID" value="HCO22996.1"/>
    <property type="molecule type" value="Genomic_DNA"/>
</dbReference>
<gene>
    <name evidence="1" type="ORF">DIT97_08030</name>
</gene>
<sequence>PLVTGFSQTSTDTQRAAVALADQTGASIDTGATAVTRALQQVGEATCTLGEVRSRADLIIYWGAADLLSNARHRQSLVTTSPEITRKTVAMGEAGSLVSDFADEC</sequence>
<proteinExistence type="predicted"/>
<evidence type="ECO:0000313" key="2">
    <source>
        <dbReference type="Proteomes" id="UP000263642"/>
    </source>
</evidence>
<name>A0A3D3R339_9PLAN</name>
<protein>
    <submittedName>
        <fullName evidence="1">Formylmethanofuran dehydrogenase subunit B</fullName>
    </submittedName>
</protein>
<feature type="non-terminal residue" evidence="1">
    <location>
        <position position="105"/>
    </location>
</feature>
<dbReference type="Proteomes" id="UP000263642">
    <property type="component" value="Unassembled WGS sequence"/>
</dbReference>
<evidence type="ECO:0000313" key="1">
    <source>
        <dbReference type="EMBL" id="HCO22996.1"/>
    </source>
</evidence>